<evidence type="ECO:0000256" key="9">
    <source>
        <dbReference type="SAM" id="Phobius"/>
    </source>
</evidence>
<dbReference type="GO" id="GO:0035435">
    <property type="term" value="P:phosphate ion transmembrane transport"/>
    <property type="evidence" value="ECO:0007669"/>
    <property type="project" value="TreeGrafter"/>
</dbReference>
<feature type="transmembrane region" description="Helical" evidence="9">
    <location>
        <begin position="229"/>
        <end position="248"/>
    </location>
</feature>
<dbReference type="RefSeq" id="WP_270095169.1">
    <property type="nucleotide sequence ID" value="NZ_JAQFFK010000001.1"/>
</dbReference>
<accession>A0AA90Z765</accession>
<dbReference type="GO" id="GO:0005315">
    <property type="term" value="F:phosphate transmembrane transporter activity"/>
    <property type="evidence" value="ECO:0007669"/>
    <property type="project" value="InterPro"/>
</dbReference>
<reference evidence="10 11" key="1">
    <citation type="submission" date="2023-07" db="EMBL/GenBank/DDBJ databases">
        <title>Genomic Encyclopedia of Type Strains, Phase IV (KMG-IV): sequencing the most valuable type-strain genomes for metagenomic binning, comparative biology and taxonomic classification.</title>
        <authorList>
            <person name="Goeker M."/>
        </authorList>
    </citation>
    <scope>NUCLEOTIDE SEQUENCE [LARGE SCALE GENOMIC DNA]</scope>
    <source>
        <strain evidence="10 11">DSM 17273</strain>
    </source>
</reference>
<protein>
    <submittedName>
        <fullName evidence="10">PiT family inorganic phosphate transporter</fullName>
    </submittedName>
</protein>
<name>A0AA90Z765_9EURY</name>
<keyword evidence="4" id="KW-0813">Transport</keyword>
<feature type="transmembrane region" description="Helical" evidence="9">
    <location>
        <begin position="86"/>
        <end position="110"/>
    </location>
</feature>
<feature type="transmembrane region" description="Helical" evidence="9">
    <location>
        <begin position="149"/>
        <end position="167"/>
    </location>
</feature>
<dbReference type="AlphaFoldDB" id="A0AA90Z765"/>
<keyword evidence="7 9" id="KW-1133">Transmembrane helix</keyword>
<feature type="transmembrane region" description="Helical" evidence="9">
    <location>
        <begin position="323"/>
        <end position="341"/>
    </location>
</feature>
<dbReference type="PANTHER" id="PTHR11101:SF80">
    <property type="entry name" value="PHOSPHATE TRANSPORTER"/>
    <property type="match status" value="1"/>
</dbReference>
<proteinExistence type="inferred from homology"/>
<evidence type="ECO:0000256" key="1">
    <source>
        <dbReference type="ARBA" id="ARBA00001981"/>
    </source>
</evidence>
<feature type="transmembrane region" description="Helical" evidence="9">
    <location>
        <begin position="117"/>
        <end position="137"/>
    </location>
</feature>
<comment type="function">
    <text evidence="1">Potential transporter for phosphate.</text>
</comment>
<keyword evidence="5" id="KW-0592">Phosphate transport</keyword>
<evidence type="ECO:0000313" key="10">
    <source>
        <dbReference type="EMBL" id="MDR6222455.1"/>
    </source>
</evidence>
<comment type="similarity">
    <text evidence="3">Belongs to the inorganic phosphate transporter (PiT) (TC 2.A.20) family.</text>
</comment>
<dbReference type="EMBL" id="JAVDQI010000002">
    <property type="protein sequence ID" value="MDR6222455.1"/>
    <property type="molecule type" value="Genomic_DNA"/>
</dbReference>
<gene>
    <name evidence="10" type="ORF">J2750_000900</name>
</gene>
<organism evidence="10 11">
    <name type="scientific">Methanococcoides alaskense</name>
    <dbReference type="NCBI Taxonomy" id="325778"/>
    <lineage>
        <taxon>Archaea</taxon>
        <taxon>Methanobacteriati</taxon>
        <taxon>Methanobacteriota</taxon>
        <taxon>Stenosarchaea group</taxon>
        <taxon>Methanomicrobia</taxon>
        <taxon>Methanosarcinales</taxon>
        <taxon>Methanosarcinaceae</taxon>
        <taxon>Methanococcoides</taxon>
    </lineage>
</organism>
<dbReference type="PANTHER" id="PTHR11101">
    <property type="entry name" value="PHOSPHATE TRANSPORTER"/>
    <property type="match status" value="1"/>
</dbReference>
<evidence type="ECO:0000256" key="4">
    <source>
        <dbReference type="ARBA" id="ARBA00022448"/>
    </source>
</evidence>
<keyword evidence="8 9" id="KW-0472">Membrane</keyword>
<evidence type="ECO:0000256" key="2">
    <source>
        <dbReference type="ARBA" id="ARBA00004141"/>
    </source>
</evidence>
<feature type="transmembrane region" description="Helical" evidence="9">
    <location>
        <begin position="6"/>
        <end position="25"/>
    </location>
</feature>
<evidence type="ECO:0000256" key="8">
    <source>
        <dbReference type="ARBA" id="ARBA00023136"/>
    </source>
</evidence>
<evidence type="ECO:0000256" key="3">
    <source>
        <dbReference type="ARBA" id="ARBA00009916"/>
    </source>
</evidence>
<keyword evidence="6 9" id="KW-0812">Transmembrane</keyword>
<evidence type="ECO:0000256" key="6">
    <source>
        <dbReference type="ARBA" id="ARBA00022692"/>
    </source>
</evidence>
<evidence type="ECO:0000256" key="7">
    <source>
        <dbReference type="ARBA" id="ARBA00022989"/>
    </source>
</evidence>
<dbReference type="InterPro" id="IPR001204">
    <property type="entry name" value="Phos_transporter"/>
</dbReference>
<feature type="transmembrane region" description="Helical" evidence="9">
    <location>
        <begin position="188"/>
        <end position="209"/>
    </location>
</feature>
<comment type="caution">
    <text evidence="10">The sequence shown here is derived from an EMBL/GenBank/DDBJ whole genome shotgun (WGS) entry which is preliminary data.</text>
</comment>
<dbReference type="Pfam" id="PF01384">
    <property type="entry name" value="PHO4"/>
    <property type="match status" value="2"/>
</dbReference>
<evidence type="ECO:0000256" key="5">
    <source>
        <dbReference type="ARBA" id="ARBA00022592"/>
    </source>
</evidence>
<dbReference type="Proteomes" id="UP001185015">
    <property type="component" value="Unassembled WGS sequence"/>
</dbReference>
<comment type="subcellular location">
    <subcellularLocation>
        <location evidence="2">Membrane</location>
        <topology evidence="2">Multi-pass membrane protein</topology>
    </subcellularLocation>
</comment>
<dbReference type="GO" id="GO:0016020">
    <property type="term" value="C:membrane"/>
    <property type="evidence" value="ECO:0007669"/>
    <property type="project" value="UniProtKB-SubCell"/>
</dbReference>
<keyword evidence="11" id="KW-1185">Reference proteome</keyword>
<feature type="transmembrane region" description="Helical" evidence="9">
    <location>
        <begin position="295"/>
        <end position="316"/>
    </location>
</feature>
<feature type="transmembrane region" description="Helical" evidence="9">
    <location>
        <begin position="46"/>
        <end position="66"/>
    </location>
</feature>
<sequence>MIDLLNPIVVLLVIAGLYMAWNIGANDLANAMGTSVGSGALSLKQVILVAAVFEFVGAIFFGQRVTSTIAKGIVPIDSIKLLDPNLVAVGMLAAILAAGFWITFATFYNLPVSTTHSIVGSVLGFGLVSAYQGIIAYSDINWIVLTKIVGSWLVSPILGAVLAYIIFTIIRLTLLQKTDNPYNIEKKFVILQIGTACFIAFAHGSNDVANAVGPLYAGLNALGFADLTIPAWVLMVGGVGMVIGLATWGYRVIETIGTKITELTPTRGFSAELATASVVVLHSYSSIPISTTHTLVGSVIGVGLAGGLAAVDLSVIGKIAMSWIITVPIAAVTSALIFLGLRGVGL</sequence>
<evidence type="ECO:0000313" key="11">
    <source>
        <dbReference type="Proteomes" id="UP001185015"/>
    </source>
</evidence>